<dbReference type="AlphaFoldDB" id="A0A1V3L6P8"/>
<dbReference type="RefSeq" id="WP_077553462.1">
    <property type="nucleotide sequence ID" value="NZ_MLAI01000024.1"/>
</dbReference>
<dbReference type="InterPro" id="IPR024459">
    <property type="entry name" value="Acb1-like_N"/>
</dbReference>
<evidence type="ECO:0000259" key="2">
    <source>
        <dbReference type="Pfam" id="PF06381"/>
    </source>
</evidence>
<dbReference type="Proteomes" id="UP000189353">
    <property type="component" value="Unassembled WGS sequence"/>
</dbReference>
<protein>
    <recommendedName>
        <fullName evidence="2">Anti-CBASS protein Acb1-like N-terminal domain-containing protein</fullName>
    </recommendedName>
</protein>
<organism evidence="3 4">
    <name type="scientific">Rodentibacter ratti</name>
    <dbReference type="NCBI Taxonomy" id="1906745"/>
    <lineage>
        <taxon>Bacteria</taxon>
        <taxon>Pseudomonadati</taxon>
        <taxon>Pseudomonadota</taxon>
        <taxon>Gammaproteobacteria</taxon>
        <taxon>Pasteurellales</taxon>
        <taxon>Pasteurellaceae</taxon>
        <taxon>Rodentibacter</taxon>
    </lineage>
</organism>
<name>A0A1V3L6P8_9PAST</name>
<dbReference type="OrthoDB" id="2019396at2"/>
<feature type="region of interest" description="Disordered" evidence="1">
    <location>
        <begin position="410"/>
        <end position="438"/>
    </location>
</feature>
<accession>A0A1V3L6P8</accession>
<comment type="caution">
    <text evidence="3">The sequence shown here is derived from an EMBL/GenBank/DDBJ whole genome shotgun (WGS) entry which is preliminary data.</text>
</comment>
<sequence length="438" mass="48990">MNFNQDGYTDALGLNQFQRTQGKSAALLDLSLYELGGLAARIVDMPADAAISRSLHIEGDEESVIFAELERLSVLPALADMVRWSRLFGGAVLVLLTDDGGRLNEPLNVNRMQRINEIRVFDLTQIQPTEKRYLDPTQTNYGRFETYRINIGAVSGQLDNQVEVHETRLLFMGGDPLPERLKNGVHWIGRSVTKTVFGKIRQYQNALAWSALILQRKQQAIHKMKGLAAAIDQGLENQVRNRINLVERARSMLNGVAVDSEDDYTISQSDLGGVVDVLDEFKVAISADCHIPVAILFGQSAKGMNATGENDLESYYDLIEGIQQHKMKPVLEKLIELILRQKHVQSFEDWEIQFPSLNTPSDKEQAETRKANADAAKTESARLIELVDAGVLSAEEVRTQVAEEFDITPDKMPEIDNETINDYQNSKKAKDLAIPARN</sequence>
<proteinExistence type="predicted"/>
<feature type="domain" description="Anti-CBASS protein Acb1-like N-terminal" evidence="2">
    <location>
        <begin position="30"/>
        <end position="377"/>
    </location>
</feature>
<dbReference type="EMBL" id="MLAI01000024">
    <property type="protein sequence ID" value="OOF85123.1"/>
    <property type="molecule type" value="Genomic_DNA"/>
</dbReference>
<evidence type="ECO:0000313" key="3">
    <source>
        <dbReference type="EMBL" id="OOF85123.1"/>
    </source>
</evidence>
<reference evidence="3 4" key="1">
    <citation type="submission" date="2016-10" db="EMBL/GenBank/DDBJ databases">
        <title>Rodentibacter gen. nov. and new species.</title>
        <authorList>
            <person name="Christensen H."/>
        </authorList>
    </citation>
    <scope>NUCLEOTIDE SEQUENCE [LARGE SCALE GENOMIC DNA]</scope>
    <source>
        <strain evidence="3 4">Ppn158</strain>
    </source>
</reference>
<dbReference type="Pfam" id="PF06381">
    <property type="entry name" value="Phage_portal_3"/>
    <property type="match status" value="1"/>
</dbReference>
<gene>
    <name evidence="3" type="ORF">BKG88_09180</name>
</gene>
<evidence type="ECO:0000313" key="4">
    <source>
        <dbReference type="Proteomes" id="UP000189353"/>
    </source>
</evidence>
<evidence type="ECO:0000256" key="1">
    <source>
        <dbReference type="SAM" id="MobiDB-lite"/>
    </source>
</evidence>